<dbReference type="SMART" id="SM00443">
    <property type="entry name" value="G_patch"/>
    <property type="match status" value="1"/>
</dbReference>
<keyword evidence="6 7" id="KW-0539">Nucleus</keyword>
<name>A0A6A5MK32_LUPAL</name>
<evidence type="ECO:0000256" key="4">
    <source>
        <dbReference type="ARBA" id="ARBA00022728"/>
    </source>
</evidence>
<evidence type="ECO:0000256" key="3">
    <source>
        <dbReference type="ARBA" id="ARBA00022664"/>
    </source>
</evidence>
<dbReference type="OrthoDB" id="4822at2759"/>
<keyword evidence="8" id="KW-0175">Coiled coil</keyword>
<dbReference type="PIRSF" id="PIRSF017706">
    <property type="entry name" value="TFIP11"/>
    <property type="match status" value="1"/>
</dbReference>
<dbReference type="InterPro" id="IPR045211">
    <property type="entry name" value="TFP11/STIP/Ntr1"/>
</dbReference>
<dbReference type="PANTHER" id="PTHR23329">
    <property type="entry name" value="TUFTELIN-INTERACTING PROTEIN 11-RELATED"/>
    <property type="match status" value="1"/>
</dbReference>
<feature type="compositionally biased region" description="Gly residues" evidence="9">
    <location>
        <begin position="115"/>
        <end position="127"/>
    </location>
</feature>
<evidence type="ECO:0000256" key="8">
    <source>
        <dbReference type="SAM" id="Coils"/>
    </source>
</evidence>
<feature type="compositionally biased region" description="Polar residues" evidence="9">
    <location>
        <begin position="263"/>
        <end position="276"/>
    </location>
</feature>
<evidence type="ECO:0000256" key="1">
    <source>
        <dbReference type="ARBA" id="ARBA00004123"/>
    </source>
</evidence>
<dbReference type="PROSITE" id="PS50174">
    <property type="entry name" value="G_PATCH"/>
    <property type="match status" value="1"/>
</dbReference>
<dbReference type="PANTHER" id="PTHR23329:SF1">
    <property type="entry name" value="TUFTELIN-INTERACTING PROTEIN 11"/>
    <property type="match status" value="1"/>
</dbReference>
<keyword evidence="4 7" id="KW-0747">Spliceosome</keyword>
<keyword evidence="5 7" id="KW-0508">mRNA splicing</keyword>
<feature type="region of interest" description="Disordered" evidence="9">
    <location>
        <begin position="32"/>
        <end position="199"/>
    </location>
</feature>
<dbReference type="InterPro" id="IPR022159">
    <property type="entry name" value="STIP/TFIP11_N"/>
</dbReference>
<feature type="compositionally biased region" description="Basic and acidic residues" evidence="9">
    <location>
        <begin position="169"/>
        <end position="185"/>
    </location>
</feature>
<dbReference type="GO" id="GO:0071008">
    <property type="term" value="C:U2-type post-mRNA release spliceosomal complex"/>
    <property type="evidence" value="ECO:0007669"/>
    <property type="project" value="TreeGrafter"/>
</dbReference>
<evidence type="ECO:0000256" key="7">
    <source>
        <dbReference type="PIRNR" id="PIRNR017706"/>
    </source>
</evidence>
<keyword evidence="3 7" id="KW-0507">mRNA processing</keyword>
<dbReference type="InterPro" id="IPR022783">
    <property type="entry name" value="GCFC_dom"/>
</dbReference>
<reference evidence="11" key="1">
    <citation type="journal article" date="2020" name="Nat. Commun.">
        <title>Genome sequence of the cluster root forming white lupin.</title>
        <authorList>
            <person name="Hufnagel B."/>
            <person name="Marques A."/>
            <person name="Soriano A."/>
            <person name="Marques L."/>
            <person name="Divol F."/>
            <person name="Doumas P."/>
            <person name="Sallet E."/>
            <person name="Mancinotti D."/>
            <person name="Carrere S."/>
            <person name="Marande W."/>
            <person name="Arribat S."/>
            <person name="Keller J."/>
            <person name="Huneau C."/>
            <person name="Blein T."/>
            <person name="Aime D."/>
            <person name="Laguerre M."/>
            <person name="Taylor J."/>
            <person name="Schubert V."/>
            <person name="Nelson M."/>
            <person name="Geu-Flores F."/>
            <person name="Crespi M."/>
            <person name="Gallardo-Guerrero K."/>
            <person name="Delaux P.-M."/>
            <person name="Salse J."/>
            <person name="Berges H."/>
            <person name="Guyot R."/>
            <person name="Gouzy J."/>
            <person name="Peret B."/>
        </authorList>
    </citation>
    <scope>NUCLEOTIDE SEQUENCE [LARGE SCALE GENOMIC DNA]</scope>
    <source>
        <strain evidence="11">cv. Amiga</strain>
    </source>
</reference>
<gene>
    <name evidence="10" type="ORF">Lalb_Chr16g0385381</name>
</gene>
<accession>A0A6A5MK32</accession>
<keyword evidence="11" id="KW-1185">Reference proteome</keyword>
<sequence>MDEDQEMERFGMDNDFEGGEWIDGEYYYQKRKEKRTQTREDVLYGVFADSDDDDDEYSSKKRRKDRGLSKKQDLTKPVNFVSTGNFMPNQDTDKNSKEQVEQDNCVSEDRPGVGLSMGSGSTSGSGLGFNSSYTTNGSDRNNDFNENDDDNFLSTVPTAFGKKIKQGAMRREREREREREKSDKRRGQHQSVGKDVDVGKFEKHTKGIGLKLLEKMGYKGGGLGKNEQGIVAPIEARLRAKNTGIGFNDSKEIMPLQPALKVENNSSPGINQSTAGRTKERPWSKQARLKKKKASKAEEEEDYITAQELLESKQEQGSEVVQKVYDMRGPQVRLITNLSDLNAEEKARENDVPMAELQHNIGLIVRLAEVDIQEIDRNLRRERETALSLKKDKEKLEIETAFKRKQVDIMEEIAGVLDQMDKENNLGTLTLDSLAQSFSDLHKRYADNYKLCNLSCIACSYALPLFNSIFQGWDPLRNPYHGIELVSFWKTLLQEEDCLDIWDVSSPYTQLVSEVVLPAVRIYGINTWQARDPEPMLRFLESWEKLLPSSVLATILDNIVMPKLSSAVEAWEPHHETIPIHNWVHPWLPLLGHKLEGVYQGIRFKLSTVLGAWHPSDGSAYAILSPWKTVFDPASWEQLMLRFIVPKLQIVLQEFQVNPASQNLDQFYSVMNWASAIPIHLMVDMMEKILFAKWLQVLYHWLCSSPNFEEVTKWYLGWKELIPKELLANESIRYQLNRGLDMMNQAVEGMQVVQPGLKENISYLRVLEQRQFEAQQKAAAYAQHQAAACLGSAVNIDGVASMQSHELTLKEVIEAHAQQHGLLFKLKPGRIHNGHQIYGFGNISIVIDSLNQKVYAQNEDTWSLESLQGLLELNNKSHSKRR</sequence>
<comment type="caution">
    <text evidence="10">The sequence shown here is derived from an EMBL/GenBank/DDBJ whole genome shotgun (WGS) entry which is preliminary data.</text>
</comment>
<evidence type="ECO:0000256" key="9">
    <source>
        <dbReference type="SAM" id="MobiDB-lite"/>
    </source>
</evidence>
<evidence type="ECO:0000256" key="2">
    <source>
        <dbReference type="ARBA" id="ARBA00010900"/>
    </source>
</evidence>
<dbReference type="Pfam" id="PF01585">
    <property type="entry name" value="G-patch"/>
    <property type="match status" value="1"/>
</dbReference>
<dbReference type="EMBL" id="WOCE01000016">
    <property type="protein sequence ID" value="KAE9597328.1"/>
    <property type="molecule type" value="Genomic_DNA"/>
</dbReference>
<organism evidence="10 11">
    <name type="scientific">Lupinus albus</name>
    <name type="common">White lupine</name>
    <name type="synonym">Lupinus termis</name>
    <dbReference type="NCBI Taxonomy" id="3870"/>
    <lineage>
        <taxon>Eukaryota</taxon>
        <taxon>Viridiplantae</taxon>
        <taxon>Streptophyta</taxon>
        <taxon>Embryophyta</taxon>
        <taxon>Tracheophyta</taxon>
        <taxon>Spermatophyta</taxon>
        <taxon>Magnoliopsida</taxon>
        <taxon>eudicotyledons</taxon>
        <taxon>Gunneridae</taxon>
        <taxon>Pentapetalae</taxon>
        <taxon>rosids</taxon>
        <taxon>fabids</taxon>
        <taxon>Fabales</taxon>
        <taxon>Fabaceae</taxon>
        <taxon>Papilionoideae</taxon>
        <taxon>50 kb inversion clade</taxon>
        <taxon>genistoids sensu lato</taxon>
        <taxon>core genistoids</taxon>
        <taxon>Genisteae</taxon>
        <taxon>Lupinus</taxon>
    </lineage>
</organism>
<feature type="region of interest" description="Disordered" evidence="9">
    <location>
        <begin position="262"/>
        <end position="294"/>
    </location>
</feature>
<dbReference type="AlphaFoldDB" id="A0A6A5MK32"/>
<evidence type="ECO:0000313" key="11">
    <source>
        <dbReference type="Proteomes" id="UP000447434"/>
    </source>
</evidence>
<dbReference type="InterPro" id="IPR024933">
    <property type="entry name" value="TFP11"/>
</dbReference>
<feature type="coiled-coil region" evidence="8">
    <location>
        <begin position="365"/>
        <end position="399"/>
    </location>
</feature>
<feature type="compositionally biased region" description="Basic and acidic residues" evidence="9">
    <location>
        <begin position="91"/>
        <end position="100"/>
    </location>
</feature>
<evidence type="ECO:0000313" key="10">
    <source>
        <dbReference type="EMBL" id="KAE9597328.1"/>
    </source>
</evidence>
<feature type="compositionally biased region" description="Polar residues" evidence="9">
    <location>
        <begin position="80"/>
        <end position="90"/>
    </location>
</feature>
<protein>
    <submittedName>
        <fullName evidence="10">Putative septin and tuftelin interacting protein</fullName>
    </submittedName>
</protein>
<dbReference type="InterPro" id="IPR000467">
    <property type="entry name" value="G_patch_dom"/>
</dbReference>
<comment type="similarity">
    <text evidence="2 7">Belongs to the TFP11/STIP family.</text>
</comment>
<proteinExistence type="inferred from homology"/>
<comment type="subcellular location">
    <subcellularLocation>
        <location evidence="1 7">Nucleus</location>
    </subcellularLocation>
</comment>
<dbReference type="GO" id="GO:0003676">
    <property type="term" value="F:nucleic acid binding"/>
    <property type="evidence" value="ECO:0007669"/>
    <property type="project" value="InterPro"/>
</dbReference>
<evidence type="ECO:0000256" key="6">
    <source>
        <dbReference type="ARBA" id="ARBA00023242"/>
    </source>
</evidence>
<dbReference type="Proteomes" id="UP000447434">
    <property type="component" value="Chromosome 16"/>
</dbReference>
<dbReference type="Pfam" id="PF12457">
    <property type="entry name" value="TIP_N"/>
    <property type="match status" value="1"/>
</dbReference>
<evidence type="ECO:0000256" key="5">
    <source>
        <dbReference type="ARBA" id="ARBA00023187"/>
    </source>
</evidence>
<dbReference type="Pfam" id="PF07842">
    <property type="entry name" value="GCFC"/>
    <property type="match status" value="1"/>
</dbReference>
<dbReference type="GO" id="GO:0000390">
    <property type="term" value="P:spliceosomal complex disassembly"/>
    <property type="evidence" value="ECO:0007669"/>
    <property type="project" value="InterPro"/>
</dbReference>